<evidence type="ECO:0008006" key="4">
    <source>
        <dbReference type="Google" id="ProtNLM"/>
    </source>
</evidence>
<evidence type="ECO:0000256" key="1">
    <source>
        <dbReference type="SAM" id="MobiDB-lite"/>
    </source>
</evidence>
<evidence type="ECO:0000313" key="3">
    <source>
        <dbReference type="Proteomes" id="UP000249393"/>
    </source>
</evidence>
<dbReference type="Pfam" id="PF14022">
    <property type="entry name" value="DUF4238"/>
    <property type="match status" value="1"/>
</dbReference>
<sequence length="349" mass="39762">MLSQRERAGPAAQRWEGEGLLDRWRLNRASSSKRRRAVIKASHRKQHFVAKSYLKAWTDPNTPENHEPYVWSFPVEGGAPTNRPPVKLLWEPEMYTRFGEGGERDLGIEMALQRLETAFGVARKNYVEKRAKLPPRELAVFMAFVAAQKFRTPAAREHMRATWEPVIDRIDQMKRGLDKMTPEQRKRAASVRSISSGPSMSEDQVRKLAEQPLQKLLLPTVKSLVPHLTRFSAAFLTTTDETGFITSDDPCVWFDPAAHQRPPMHRAPALMYKTLEITLPISPDCLLLLNKKGVEGYFEIPLADVDEINRRTRAFADKVFISRSAEAKPFWYERGEAPSEDELGPSILG</sequence>
<proteinExistence type="predicted"/>
<name>A0A2W5UTT2_9CAUL</name>
<feature type="compositionally biased region" description="Polar residues" evidence="1">
    <location>
        <begin position="192"/>
        <end position="202"/>
    </location>
</feature>
<dbReference type="EMBL" id="QFQZ01000137">
    <property type="protein sequence ID" value="PZR30422.1"/>
    <property type="molecule type" value="Genomic_DNA"/>
</dbReference>
<evidence type="ECO:0000313" key="2">
    <source>
        <dbReference type="EMBL" id="PZR30422.1"/>
    </source>
</evidence>
<protein>
    <recommendedName>
        <fullName evidence="4">DUF4238 domain-containing protein</fullName>
    </recommendedName>
</protein>
<reference evidence="2 3" key="1">
    <citation type="submission" date="2017-08" db="EMBL/GenBank/DDBJ databases">
        <title>Infants hospitalized years apart are colonized by the same room-sourced microbial strains.</title>
        <authorList>
            <person name="Brooks B."/>
            <person name="Olm M.R."/>
            <person name="Firek B.A."/>
            <person name="Baker R."/>
            <person name="Thomas B.C."/>
            <person name="Morowitz M.J."/>
            <person name="Banfield J.F."/>
        </authorList>
    </citation>
    <scope>NUCLEOTIDE SEQUENCE [LARGE SCALE GENOMIC DNA]</scope>
    <source>
        <strain evidence="2">S2_003_000_R2_4</strain>
    </source>
</reference>
<comment type="caution">
    <text evidence="2">The sequence shown here is derived from an EMBL/GenBank/DDBJ whole genome shotgun (WGS) entry which is preliminary data.</text>
</comment>
<dbReference type="AlphaFoldDB" id="A0A2W5UTT2"/>
<dbReference type="InterPro" id="IPR025332">
    <property type="entry name" value="DUF4238"/>
</dbReference>
<dbReference type="Proteomes" id="UP000249393">
    <property type="component" value="Unassembled WGS sequence"/>
</dbReference>
<feature type="region of interest" description="Disordered" evidence="1">
    <location>
        <begin position="179"/>
        <end position="206"/>
    </location>
</feature>
<gene>
    <name evidence="2" type="ORF">DI526_22560</name>
</gene>
<organism evidence="2 3">
    <name type="scientific">Caulobacter segnis</name>
    <dbReference type="NCBI Taxonomy" id="88688"/>
    <lineage>
        <taxon>Bacteria</taxon>
        <taxon>Pseudomonadati</taxon>
        <taxon>Pseudomonadota</taxon>
        <taxon>Alphaproteobacteria</taxon>
        <taxon>Caulobacterales</taxon>
        <taxon>Caulobacteraceae</taxon>
        <taxon>Caulobacter</taxon>
    </lineage>
</organism>
<accession>A0A2W5UTT2</accession>